<dbReference type="eggNOG" id="ENOG502S645">
    <property type="taxonomic scope" value="Eukaryota"/>
</dbReference>
<name>C5MJH2_CANTT</name>
<proteinExistence type="predicted"/>
<dbReference type="EMBL" id="GG692406">
    <property type="protein sequence ID" value="EER30175.1"/>
    <property type="molecule type" value="Genomic_DNA"/>
</dbReference>
<dbReference type="KEGG" id="ctp:CTRG_06215"/>
<dbReference type="GeneID" id="8301554"/>
<dbReference type="Proteomes" id="UP000002037">
    <property type="component" value="Unassembled WGS sequence"/>
</dbReference>
<keyword evidence="2" id="KW-1185">Reference proteome</keyword>
<organism evidence="1 2">
    <name type="scientific">Candida tropicalis (strain ATCC MYA-3404 / T1)</name>
    <name type="common">Yeast</name>
    <dbReference type="NCBI Taxonomy" id="294747"/>
    <lineage>
        <taxon>Eukaryota</taxon>
        <taxon>Fungi</taxon>
        <taxon>Dikarya</taxon>
        <taxon>Ascomycota</taxon>
        <taxon>Saccharomycotina</taxon>
        <taxon>Pichiomycetes</taxon>
        <taxon>Debaryomycetaceae</taxon>
        <taxon>Candida/Lodderomyces clade</taxon>
        <taxon>Candida</taxon>
    </lineage>
</organism>
<gene>
    <name evidence="1" type="ORF">CTRG_06215</name>
</gene>
<reference evidence="1 2" key="1">
    <citation type="journal article" date="2009" name="Nature">
        <title>Evolution of pathogenicity and sexual reproduction in eight Candida genomes.</title>
        <authorList>
            <person name="Butler G."/>
            <person name="Rasmussen M.D."/>
            <person name="Lin M.F."/>
            <person name="Santos M.A."/>
            <person name="Sakthikumar S."/>
            <person name="Munro C.A."/>
            <person name="Rheinbay E."/>
            <person name="Grabherr M."/>
            <person name="Forche A."/>
            <person name="Reedy J.L."/>
            <person name="Agrafioti I."/>
            <person name="Arnaud M.B."/>
            <person name="Bates S."/>
            <person name="Brown A.J."/>
            <person name="Brunke S."/>
            <person name="Costanzo M.C."/>
            <person name="Fitzpatrick D.A."/>
            <person name="de Groot P.W."/>
            <person name="Harris D."/>
            <person name="Hoyer L.L."/>
            <person name="Hube B."/>
            <person name="Klis F.M."/>
            <person name="Kodira C."/>
            <person name="Lennard N."/>
            <person name="Logue M.E."/>
            <person name="Martin R."/>
            <person name="Neiman A.M."/>
            <person name="Nikolaou E."/>
            <person name="Quail M.A."/>
            <person name="Quinn J."/>
            <person name="Santos M.C."/>
            <person name="Schmitzberger F.F."/>
            <person name="Sherlock G."/>
            <person name="Shah P."/>
            <person name="Silverstein K.A."/>
            <person name="Skrzypek M.S."/>
            <person name="Soll D."/>
            <person name="Staggs R."/>
            <person name="Stansfield I."/>
            <person name="Stumpf M.P."/>
            <person name="Sudbery P.E."/>
            <person name="Srikantha T."/>
            <person name="Zeng Q."/>
            <person name="Berman J."/>
            <person name="Berriman M."/>
            <person name="Heitman J."/>
            <person name="Gow N.A."/>
            <person name="Lorenz M.C."/>
            <person name="Birren B.W."/>
            <person name="Kellis M."/>
            <person name="Cuomo C.A."/>
        </authorList>
    </citation>
    <scope>NUCLEOTIDE SEQUENCE [LARGE SCALE GENOMIC DNA]</scope>
    <source>
        <strain evidence="2">ATCC MYA-3404 / T1</strain>
    </source>
</reference>
<dbReference type="OrthoDB" id="73691at2759"/>
<evidence type="ECO:0000313" key="1">
    <source>
        <dbReference type="EMBL" id="EER30175.1"/>
    </source>
</evidence>
<accession>C5MJH2</accession>
<sequence length="400" mass="47140">MNKLPTFYKLPAQKSGLLQELKSSPRLASIWSYTDSKTTNATRTLPINILSKQEIFTQVIHDYPDKQGLNLKFKQVVTYGKTIINFYKAGIKNVWQNQSDLSKFKKDFYMQHVNQVGQQIKIKIPSFTKLIEVMSQRVYMEKVEIETFNKNTKDDVKGISNESNLPIFNITREQFQIYKRTPSDFYKIPLFALICLLFEELTPILCYLIPEITPSTCVLPNILPRVWNPKAINKLKQINQDLTEVQMIDLSSKTSYNLDIEHVRLLCQSLRLVSRITPIQLYPETYLRDKLQQYYNYLIIDNYYLSGLNKDGNLWNLNDQELIVACLERNLIQDIVQDTKQFNQISDPIQKQTFQDQYMNKLRVKLFQFLVDFPHFNIGYLSVHHVIPRKEEIDLVSWRQ</sequence>
<evidence type="ECO:0000313" key="2">
    <source>
        <dbReference type="Proteomes" id="UP000002037"/>
    </source>
</evidence>
<dbReference type="AlphaFoldDB" id="C5MJH2"/>
<dbReference type="VEuPathDB" id="FungiDB:CTRG_06215"/>
<protein>
    <submittedName>
        <fullName evidence="1">Uncharacterized protein</fullName>
    </submittedName>
</protein>
<dbReference type="RefSeq" id="XP_002546737.1">
    <property type="nucleotide sequence ID" value="XM_002546691.1"/>
</dbReference>